<proteinExistence type="predicted"/>
<dbReference type="GO" id="GO:0003677">
    <property type="term" value="F:DNA binding"/>
    <property type="evidence" value="ECO:0007669"/>
    <property type="project" value="UniProtKB-KW"/>
</dbReference>
<dbReference type="InterPro" id="IPR015927">
    <property type="entry name" value="Peptidase_S24_S26A/B/C"/>
</dbReference>
<dbReference type="AlphaFoldDB" id="A0AAJ1BJ24"/>
<evidence type="ECO:0000256" key="3">
    <source>
        <dbReference type="ARBA" id="ARBA00023163"/>
    </source>
</evidence>
<dbReference type="Gene3D" id="1.10.260.40">
    <property type="entry name" value="lambda repressor-like DNA-binding domains"/>
    <property type="match status" value="1"/>
</dbReference>
<dbReference type="InterPro" id="IPR010982">
    <property type="entry name" value="Lambda_DNA-bd_dom_sf"/>
</dbReference>
<gene>
    <name evidence="5" type="ORF">MJ923_14960</name>
</gene>
<dbReference type="InterPro" id="IPR039418">
    <property type="entry name" value="LexA-like"/>
</dbReference>
<dbReference type="CDD" id="cd06529">
    <property type="entry name" value="S24_LexA-like"/>
    <property type="match status" value="1"/>
</dbReference>
<dbReference type="CDD" id="cd00093">
    <property type="entry name" value="HTH_XRE"/>
    <property type="match status" value="1"/>
</dbReference>
<evidence type="ECO:0000259" key="4">
    <source>
        <dbReference type="PROSITE" id="PS50943"/>
    </source>
</evidence>
<dbReference type="InterPro" id="IPR036286">
    <property type="entry name" value="LexA/Signal_pep-like_sf"/>
</dbReference>
<evidence type="ECO:0000313" key="6">
    <source>
        <dbReference type="Proteomes" id="UP001297581"/>
    </source>
</evidence>
<protein>
    <submittedName>
        <fullName evidence="5">LexA family transcriptional regulator</fullName>
    </submittedName>
</protein>
<keyword evidence="1" id="KW-0805">Transcription regulation</keyword>
<dbReference type="PROSITE" id="PS50943">
    <property type="entry name" value="HTH_CROC1"/>
    <property type="match status" value="1"/>
</dbReference>
<dbReference type="RefSeq" id="WP_240591789.1">
    <property type="nucleotide sequence ID" value="NZ_JAKUDL010000005.1"/>
</dbReference>
<dbReference type="SUPFAM" id="SSF51306">
    <property type="entry name" value="LexA/Signal peptidase"/>
    <property type="match status" value="1"/>
</dbReference>
<dbReference type="EMBL" id="JAKUDL010000005">
    <property type="protein sequence ID" value="MCH4295606.1"/>
    <property type="molecule type" value="Genomic_DNA"/>
</dbReference>
<accession>A0AAJ1BJ24</accession>
<dbReference type="PANTHER" id="PTHR40661:SF3">
    <property type="entry name" value="FELS-1 PROPHAGE TRANSCRIPTIONAL REGULATOR"/>
    <property type="match status" value="1"/>
</dbReference>
<keyword evidence="2" id="KW-0238">DNA-binding</keyword>
<evidence type="ECO:0000256" key="2">
    <source>
        <dbReference type="ARBA" id="ARBA00023125"/>
    </source>
</evidence>
<evidence type="ECO:0000256" key="1">
    <source>
        <dbReference type="ARBA" id="ARBA00023015"/>
    </source>
</evidence>
<name>A0AAJ1BJ24_9GAMM</name>
<keyword evidence="6" id="KW-1185">Reference proteome</keyword>
<keyword evidence="3" id="KW-0804">Transcription</keyword>
<reference evidence="5 6" key="1">
    <citation type="submission" date="2022-02" db="EMBL/GenBank/DDBJ databases">
        <title>The genome sequence of Shewanella sp. 3B26.</title>
        <authorList>
            <person name="Du J."/>
        </authorList>
    </citation>
    <scope>NUCLEOTIDE SEQUENCE [LARGE SCALE GENOMIC DNA]</scope>
    <source>
        <strain evidence="5 6">3B26</strain>
    </source>
</reference>
<dbReference type="Proteomes" id="UP001297581">
    <property type="component" value="Unassembled WGS sequence"/>
</dbReference>
<dbReference type="InterPro" id="IPR001387">
    <property type="entry name" value="Cro/C1-type_HTH"/>
</dbReference>
<evidence type="ECO:0000313" key="5">
    <source>
        <dbReference type="EMBL" id="MCH4295606.1"/>
    </source>
</evidence>
<dbReference type="PANTHER" id="PTHR40661">
    <property type="match status" value="1"/>
</dbReference>
<feature type="domain" description="HTH cro/C1-type" evidence="4">
    <location>
        <begin position="36"/>
        <end position="79"/>
    </location>
</feature>
<organism evidence="5 6">
    <name type="scientific">Shewanella zhuhaiensis</name>
    <dbReference type="NCBI Taxonomy" id="2919576"/>
    <lineage>
        <taxon>Bacteria</taxon>
        <taxon>Pseudomonadati</taxon>
        <taxon>Pseudomonadota</taxon>
        <taxon>Gammaproteobacteria</taxon>
        <taxon>Alteromonadales</taxon>
        <taxon>Shewanellaceae</taxon>
        <taxon>Shewanella</taxon>
    </lineage>
</organism>
<dbReference type="SUPFAM" id="SSF47413">
    <property type="entry name" value="lambda repressor-like DNA-binding domains"/>
    <property type="match status" value="1"/>
</dbReference>
<sequence length="244" mass="27448">MDKDKDAQENRIDDPILAKEIGSLPERINELIGDDSIREFARSIGLSEGALRMHLKGRTPKLAEVIKMARYRGVNLEWLATGKGPKHQTQEESESTYAVVSCAEFDEEYALIDGFHAQVSMGHGAVWENEQVKRKLAFRYKWLRYRGLNPEHLRVVFAKGDSMEPTIHSGDSILVDTSQTQLDDSIYVLSLGGDLFAKRVQRRIDGGIDVISDNTDYKTQTVQGSDLKQLTIVGKVVWVGKDIK</sequence>
<dbReference type="Gene3D" id="2.10.109.10">
    <property type="entry name" value="Umud Fragment, subunit A"/>
    <property type="match status" value="1"/>
</dbReference>
<dbReference type="Pfam" id="PF00717">
    <property type="entry name" value="Peptidase_S24"/>
    <property type="match status" value="1"/>
</dbReference>
<comment type="caution">
    <text evidence="5">The sequence shown here is derived from an EMBL/GenBank/DDBJ whole genome shotgun (WGS) entry which is preliminary data.</text>
</comment>